<dbReference type="Proteomes" id="UP000007115">
    <property type="component" value="Unassembled WGS sequence"/>
</dbReference>
<name>G9MG45_HYPVG</name>
<dbReference type="GeneID" id="25796523"/>
<dbReference type="VEuPathDB" id="FungiDB:TRIVIDRAFT_63795"/>
<keyword evidence="2" id="KW-1185">Reference proteome</keyword>
<accession>G9MG45</accession>
<proteinExistence type="predicted"/>
<dbReference type="AlphaFoldDB" id="G9MG45"/>
<dbReference type="RefSeq" id="XP_013960700.1">
    <property type="nucleotide sequence ID" value="XM_014105225.1"/>
</dbReference>
<dbReference type="EMBL" id="ABDF02000002">
    <property type="protein sequence ID" value="EHK26495.1"/>
    <property type="molecule type" value="Genomic_DNA"/>
</dbReference>
<protein>
    <submittedName>
        <fullName evidence="1">Uncharacterized protein</fullName>
    </submittedName>
</protein>
<dbReference type="HOGENOM" id="CLU_1669612_0_0_1"/>
<organism evidence="1 2">
    <name type="scientific">Hypocrea virens (strain Gv29-8 / FGSC 10586)</name>
    <name type="common">Gliocladium virens</name>
    <name type="synonym">Trichoderma virens</name>
    <dbReference type="NCBI Taxonomy" id="413071"/>
    <lineage>
        <taxon>Eukaryota</taxon>
        <taxon>Fungi</taxon>
        <taxon>Dikarya</taxon>
        <taxon>Ascomycota</taxon>
        <taxon>Pezizomycotina</taxon>
        <taxon>Sordariomycetes</taxon>
        <taxon>Hypocreomycetidae</taxon>
        <taxon>Hypocreales</taxon>
        <taxon>Hypocreaceae</taxon>
        <taxon>Trichoderma</taxon>
    </lineage>
</organism>
<sequence>MAQRRVLLILPPKLCPRCSAAGSTDTISGPTLATNQEGESPNLIAIGSAMEGLLSRLSDSRASVPHHDASDASNIWLLLHSRRLRLAPAQDSELPDPFPFVLSPEPISSPARLHVQRRDAVDQSGWCHSRSEQAARAPVLPLKIVAAHLSSPEQFFLE</sequence>
<dbReference type="InParanoid" id="G9MG45"/>
<evidence type="ECO:0000313" key="1">
    <source>
        <dbReference type="EMBL" id="EHK26495.1"/>
    </source>
</evidence>
<comment type="caution">
    <text evidence="1">The sequence shown here is derived from an EMBL/GenBank/DDBJ whole genome shotgun (WGS) entry which is preliminary data.</text>
</comment>
<evidence type="ECO:0000313" key="2">
    <source>
        <dbReference type="Proteomes" id="UP000007115"/>
    </source>
</evidence>
<gene>
    <name evidence="1" type="ORF">TRIVIDRAFT_63795</name>
</gene>
<reference evidence="1 2" key="1">
    <citation type="journal article" date="2011" name="Genome Biol.">
        <title>Comparative genome sequence analysis underscores mycoparasitism as the ancestral life style of Trichoderma.</title>
        <authorList>
            <person name="Kubicek C.P."/>
            <person name="Herrera-Estrella A."/>
            <person name="Seidl-Seiboth V."/>
            <person name="Martinez D.A."/>
            <person name="Druzhinina I.S."/>
            <person name="Thon M."/>
            <person name="Zeilinger S."/>
            <person name="Casas-Flores S."/>
            <person name="Horwitz B.A."/>
            <person name="Mukherjee P.K."/>
            <person name="Mukherjee M."/>
            <person name="Kredics L."/>
            <person name="Alcaraz L.D."/>
            <person name="Aerts A."/>
            <person name="Antal Z."/>
            <person name="Atanasova L."/>
            <person name="Cervantes-Badillo M.G."/>
            <person name="Challacombe J."/>
            <person name="Chertkov O."/>
            <person name="McCluskey K."/>
            <person name="Coulpier F."/>
            <person name="Deshpande N."/>
            <person name="von Doehren H."/>
            <person name="Ebbole D.J."/>
            <person name="Esquivel-Naranjo E.U."/>
            <person name="Fekete E."/>
            <person name="Flipphi M."/>
            <person name="Glaser F."/>
            <person name="Gomez-Rodriguez E.Y."/>
            <person name="Gruber S."/>
            <person name="Han C."/>
            <person name="Henrissat B."/>
            <person name="Hermosa R."/>
            <person name="Hernandez-Onate M."/>
            <person name="Karaffa L."/>
            <person name="Kosti I."/>
            <person name="Le Crom S."/>
            <person name="Lindquist E."/>
            <person name="Lucas S."/>
            <person name="Luebeck M."/>
            <person name="Luebeck P.S."/>
            <person name="Margeot A."/>
            <person name="Metz B."/>
            <person name="Misra M."/>
            <person name="Nevalainen H."/>
            <person name="Omann M."/>
            <person name="Packer N."/>
            <person name="Perrone G."/>
            <person name="Uresti-Rivera E.E."/>
            <person name="Salamov A."/>
            <person name="Schmoll M."/>
            <person name="Seiboth B."/>
            <person name="Shapiro H."/>
            <person name="Sukno S."/>
            <person name="Tamayo-Ramos J.A."/>
            <person name="Tisch D."/>
            <person name="Wiest A."/>
            <person name="Wilkinson H.H."/>
            <person name="Zhang M."/>
            <person name="Coutinho P.M."/>
            <person name="Kenerley C.M."/>
            <person name="Monte E."/>
            <person name="Baker S.E."/>
            <person name="Grigoriev I.V."/>
        </authorList>
    </citation>
    <scope>NUCLEOTIDE SEQUENCE [LARGE SCALE GENOMIC DNA]</scope>
    <source>
        <strain evidence="2">Gv29-8 / FGSC 10586</strain>
    </source>
</reference>